<gene>
    <name evidence="3" type="ORF">PO587_10055</name>
</gene>
<dbReference type="PROSITE" id="PS50943">
    <property type="entry name" value="HTH_CROC1"/>
    <property type="match status" value="1"/>
</dbReference>
<accession>A0ABT5FQN5</accession>
<evidence type="ECO:0000313" key="3">
    <source>
        <dbReference type="EMBL" id="MDC2954806.1"/>
    </source>
</evidence>
<dbReference type="Proteomes" id="UP001221328">
    <property type="component" value="Unassembled WGS sequence"/>
</dbReference>
<feature type="region of interest" description="Disordered" evidence="1">
    <location>
        <begin position="1"/>
        <end position="20"/>
    </location>
</feature>
<dbReference type="SUPFAM" id="SSF47413">
    <property type="entry name" value="lambda repressor-like DNA-binding domains"/>
    <property type="match status" value="1"/>
</dbReference>
<dbReference type="InterPro" id="IPR024747">
    <property type="entry name" value="Pyridox_Oxase-rel"/>
</dbReference>
<dbReference type="Gene3D" id="1.10.260.40">
    <property type="entry name" value="lambda repressor-like DNA-binding domains"/>
    <property type="match status" value="1"/>
</dbReference>
<dbReference type="InterPro" id="IPR001387">
    <property type="entry name" value="Cro/C1-type_HTH"/>
</dbReference>
<keyword evidence="4" id="KW-1185">Reference proteome</keyword>
<dbReference type="SUPFAM" id="SSF50475">
    <property type="entry name" value="FMN-binding split barrel"/>
    <property type="match status" value="1"/>
</dbReference>
<dbReference type="Gene3D" id="2.30.110.10">
    <property type="entry name" value="Electron Transport, Fmn-binding Protein, Chain A"/>
    <property type="match status" value="1"/>
</dbReference>
<evidence type="ECO:0000313" key="4">
    <source>
        <dbReference type="Proteomes" id="UP001221328"/>
    </source>
</evidence>
<reference evidence="3 4" key="1">
    <citation type="journal article" date="2015" name="Int. J. Syst. Evol. Microbiol.">
        <title>Streptomyces gilvifuscus sp. nov., an actinomycete that produces antibacterial compounds isolated from soil.</title>
        <authorList>
            <person name="Nguyen T.M."/>
            <person name="Kim J."/>
        </authorList>
    </citation>
    <scope>NUCLEOTIDE SEQUENCE [LARGE SCALE GENOMIC DNA]</scope>
    <source>
        <strain evidence="3 4">T113</strain>
    </source>
</reference>
<name>A0ABT5FQN5_9ACTN</name>
<dbReference type="Pfam" id="PF01381">
    <property type="entry name" value="HTH_3"/>
    <property type="match status" value="1"/>
</dbReference>
<organism evidence="3 4">
    <name type="scientific">Streptomyces gilvifuscus</name>
    <dbReference type="NCBI Taxonomy" id="1550617"/>
    <lineage>
        <taxon>Bacteria</taxon>
        <taxon>Bacillati</taxon>
        <taxon>Actinomycetota</taxon>
        <taxon>Actinomycetes</taxon>
        <taxon>Kitasatosporales</taxon>
        <taxon>Streptomycetaceae</taxon>
        <taxon>Streptomyces</taxon>
    </lineage>
</organism>
<proteinExistence type="predicted"/>
<comment type="caution">
    <text evidence="3">The sequence shown here is derived from an EMBL/GenBank/DDBJ whole genome shotgun (WGS) entry which is preliminary data.</text>
</comment>
<feature type="domain" description="HTH cro/C1-type" evidence="2">
    <location>
        <begin position="22"/>
        <end position="77"/>
    </location>
</feature>
<dbReference type="InterPro" id="IPR012349">
    <property type="entry name" value="Split_barrel_FMN-bd"/>
</dbReference>
<dbReference type="InterPro" id="IPR010982">
    <property type="entry name" value="Lambda_DNA-bd_dom_sf"/>
</dbReference>
<evidence type="ECO:0000256" key="1">
    <source>
        <dbReference type="SAM" id="MobiDB-lite"/>
    </source>
</evidence>
<dbReference type="SMART" id="SM00530">
    <property type="entry name" value="HTH_XRE"/>
    <property type="match status" value="1"/>
</dbReference>
<dbReference type="RefSeq" id="WP_200702114.1">
    <property type="nucleotide sequence ID" value="NZ_JAQOSK010000003.1"/>
</dbReference>
<dbReference type="EMBL" id="JAQOSK010000003">
    <property type="protein sequence ID" value="MDC2954806.1"/>
    <property type="molecule type" value="Genomic_DNA"/>
</dbReference>
<dbReference type="Pfam" id="PF12900">
    <property type="entry name" value="Pyridox_ox_2"/>
    <property type="match status" value="1"/>
</dbReference>
<evidence type="ECO:0000259" key="2">
    <source>
        <dbReference type="PROSITE" id="PS50943"/>
    </source>
</evidence>
<protein>
    <submittedName>
        <fullName evidence="3">Pyridoxamine 5'-phosphate oxidase family protein</fullName>
    </submittedName>
</protein>
<feature type="compositionally biased region" description="Polar residues" evidence="1">
    <location>
        <begin position="1"/>
        <end position="11"/>
    </location>
</feature>
<sequence length="224" mass="23768">MTAPTPSNAHETTAPGDLGRRLARRREDLGLTREETAARAGMALGYLQYLEEQPTAAPGTSTLLRLAGALRTTLTELTGGEVEVPPGPARAAPHAELTELTAQQCRALLATHGVGRIAVPTAEGPLVVPVNYSVVDGAIVFRTAPGTLPAQAAGCRVAFEVDRIDDVFSQGWSVLVRGLARIVTDPAAVRRLTEQARGEPWAGGRRDTWVRIEPLALTGRRITA</sequence>